<dbReference type="PROSITE" id="PS51332">
    <property type="entry name" value="B12_BINDING"/>
    <property type="match status" value="1"/>
</dbReference>
<dbReference type="PANTHER" id="PTHR43155">
    <property type="entry name" value="CYCLIC DI-GMP PHOSPHODIESTERASE PA4108-RELATED"/>
    <property type="match status" value="1"/>
</dbReference>
<evidence type="ECO:0000259" key="2">
    <source>
        <dbReference type="PROSITE" id="PS51832"/>
    </source>
</evidence>
<evidence type="ECO:0000313" key="4">
    <source>
        <dbReference type="Proteomes" id="UP001500782"/>
    </source>
</evidence>
<dbReference type="RefSeq" id="WP_343795814.1">
    <property type="nucleotide sequence ID" value="NZ_BAAADJ010000004.1"/>
</dbReference>
<dbReference type="Gene3D" id="1.10.3210.10">
    <property type="entry name" value="Hypothetical protein af1432"/>
    <property type="match status" value="1"/>
</dbReference>
<feature type="domain" description="HD-GYP" evidence="2">
    <location>
        <begin position="107"/>
        <end position="308"/>
    </location>
</feature>
<dbReference type="Pfam" id="PF13487">
    <property type="entry name" value="HD_5"/>
    <property type="match status" value="1"/>
</dbReference>
<dbReference type="SMART" id="SM00471">
    <property type="entry name" value="HDc"/>
    <property type="match status" value="1"/>
</dbReference>
<dbReference type="EMBL" id="BAAADJ010000004">
    <property type="protein sequence ID" value="GAA0316357.1"/>
    <property type="molecule type" value="Genomic_DNA"/>
</dbReference>
<name>A0ABN0VSP7_9BACI</name>
<evidence type="ECO:0000259" key="1">
    <source>
        <dbReference type="PROSITE" id="PS51332"/>
    </source>
</evidence>
<evidence type="ECO:0000313" key="3">
    <source>
        <dbReference type="EMBL" id="GAA0316357.1"/>
    </source>
</evidence>
<dbReference type="Proteomes" id="UP001500782">
    <property type="component" value="Unassembled WGS sequence"/>
</dbReference>
<dbReference type="InterPro" id="IPR036724">
    <property type="entry name" value="Cobalamin-bd_sf"/>
</dbReference>
<keyword evidence="4" id="KW-1185">Reference proteome</keyword>
<dbReference type="InterPro" id="IPR003607">
    <property type="entry name" value="HD/PDEase_dom"/>
</dbReference>
<organism evidence="3 4">
    <name type="scientific">Bacillus carboniphilus</name>
    <dbReference type="NCBI Taxonomy" id="86663"/>
    <lineage>
        <taxon>Bacteria</taxon>
        <taxon>Bacillati</taxon>
        <taxon>Bacillota</taxon>
        <taxon>Bacilli</taxon>
        <taxon>Bacillales</taxon>
        <taxon>Bacillaceae</taxon>
        <taxon>Bacillus</taxon>
    </lineage>
</organism>
<dbReference type="PROSITE" id="PS51832">
    <property type="entry name" value="HD_GYP"/>
    <property type="match status" value="1"/>
</dbReference>
<dbReference type="NCBIfam" id="TIGR00277">
    <property type="entry name" value="HDIG"/>
    <property type="match status" value="1"/>
</dbReference>
<gene>
    <name evidence="3" type="ORF">GCM10008967_03660</name>
</gene>
<accession>A0ABN0VSP7</accession>
<reference evidence="3 4" key="1">
    <citation type="journal article" date="2019" name="Int. J. Syst. Evol. Microbiol.">
        <title>The Global Catalogue of Microorganisms (GCM) 10K type strain sequencing project: providing services to taxonomists for standard genome sequencing and annotation.</title>
        <authorList>
            <consortium name="The Broad Institute Genomics Platform"/>
            <consortium name="The Broad Institute Genome Sequencing Center for Infectious Disease"/>
            <person name="Wu L."/>
            <person name="Ma J."/>
        </authorList>
    </citation>
    <scope>NUCLEOTIDE SEQUENCE [LARGE SCALE GENOMIC DNA]</scope>
    <source>
        <strain evidence="3 4">JCM 9731</strain>
    </source>
</reference>
<dbReference type="InterPro" id="IPR006675">
    <property type="entry name" value="HDIG_dom"/>
</dbReference>
<dbReference type="Pfam" id="PF02310">
    <property type="entry name" value="B12-binding"/>
    <property type="match status" value="1"/>
</dbReference>
<dbReference type="Gene3D" id="3.40.50.280">
    <property type="entry name" value="Cobalamin-binding domain"/>
    <property type="match status" value="1"/>
</dbReference>
<sequence>MQVVPINSSVIGSVLIEDVYQGKTLLVRKGNVLTAKVVNELKKRGIESIKILNNMESETELPQQTFTLHEADLLERRKLLKRDFYQALTVVGSEKRYGKLLSDANDFAFVEELFIHVALNENVYSLLQTLKSWDKYSFYHSFDVFILGALLLKKYKVQQIETLAAGLLLHDIGKIEIPQEILLKPSKLNNSEFEKIKNHTILGYRILEKYKFPKKIMNMAKDHHERIDGTGYPGGVDQNLISLEVRILMIVDVYSAVTLERPYRLPFSAAKAIQLLLNDANQFDSDCLTQFIHLLAIYPEKAIVKLSNNKIAQIVNVKDFHPTIPLVQILGNKEITQLPTNYSVTVSNLLSWNRQDPSANEQAIHQLRQGEKKKVISFFEKAVDGKNIEYFYKKASELLQEIELLWKNNKIPLVEKHLATTTLWEVLDRFLEFYHRETDLYSGLVMTTTIGAEPYSLSLKIIADSLKLNKWKVFNIGYGVPKEEKLAFIQSNEVDKLVISIQDKNNVALLLETCRWLKKKLPNLIIVTTGIEIVEKKGTGIDFHSNNFEAILDYMNPVVTQMEEAL</sequence>
<dbReference type="CDD" id="cd00077">
    <property type="entry name" value="HDc"/>
    <property type="match status" value="1"/>
</dbReference>
<dbReference type="InterPro" id="IPR037522">
    <property type="entry name" value="HD_GYP_dom"/>
</dbReference>
<feature type="domain" description="B12-binding" evidence="1">
    <location>
        <begin position="442"/>
        <end position="565"/>
    </location>
</feature>
<dbReference type="PANTHER" id="PTHR43155:SF2">
    <property type="entry name" value="CYCLIC DI-GMP PHOSPHODIESTERASE PA4108"/>
    <property type="match status" value="1"/>
</dbReference>
<protein>
    <recommendedName>
        <fullName evidence="5">HD-GYP domain-containing protein</fullName>
    </recommendedName>
</protein>
<dbReference type="InterPro" id="IPR006158">
    <property type="entry name" value="Cobalamin-bd"/>
</dbReference>
<dbReference type="SUPFAM" id="SSF52242">
    <property type="entry name" value="Cobalamin (vitamin B12)-binding domain"/>
    <property type="match status" value="1"/>
</dbReference>
<evidence type="ECO:0008006" key="5">
    <source>
        <dbReference type="Google" id="ProtNLM"/>
    </source>
</evidence>
<comment type="caution">
    <text evidence="3">The sequence shown here is derived from an EMBL/GenBank/DDBJ whole genome shotgun (WGS) entry which is preliminary data.</text>
</comment>
<proteinExistence type="predicted"/>
<dbReference type="SUPFAM" id="SSF109604">
    <property type="entry name" value="HD-domain/PDEase-like"/>
    <property type="match status" value="1"/>
</dbReference>